<dbReference type="AlphaFoldDB" id="A0A6J8DLM9"/>
<proteinExistence type="predicted"/>
<dbReference type="OrthoDB" id="6269079at2759"/>
<name>A0A6J8DLM9_MYTCO</name>
<dbReference type="Pfam" id="PF22938">
    <property type="entry name" value="Integrase_p58_C"/>
    <property type="match status" value="1"/>
</dbReference>
<dbReference type="Proteomes" id="UP000507470">
    <property type="component" value="Unassembled WGS sequence"/>
</dbReference>
<accession>A0A6J8DLM9</accession>
<evidence type="ECO:0000313" key="2">
    <source>
        <dbReference type="EMBL" id="CAC5408064.1"/>
    </source>
</evidence>
<gene>
    <name evidence="2" type="ORF">MCOR_41480</name>
</gene>
<reference evidence="2 3" key="1">
    <citation type="submission" date="2020-06" db="EMBL/GenBank/DDBJ databases">
        <authorList>
            <person name="Li R."/>
            <person name="Bekaert M."/>
        </authorList>
    </citation>
    <scope>NUCLEOTIDE SEQUENCE [LARGE SCALE GENOMIC DNA]</scope>
    <source>
        <strain evidence="3">wild</strain>
    </source>
</reference>
<feature type="domain" description="Integrase p58-like C-terminal" evidence="1">
    <location>
        <begin position="81"/>
        <end position="111"/>
    </location>
</feature>
<protein>
    <recommendedName>
        <fullName evidence="1">Integrase p58-like C-terminal domain-containing protein</fullName>
    </recommendedName>
</protein>
<organism evidence="2 3">
    <name type="scientific">Mytilus coruscus</name>
    <name type="common">Sea mussel</name>
    <dbReference type="NCBI Taxonomy" id="42192"/>
    <lineage>
        <taxon>Eukaryota</taxon>
        <taxon>Metazoa</taxon>
        <taxon>Spiralia</taxon>
        <taxon>Lophotrochozoa</taxon>
        <taxon>Mollusca</taxon>
        <taxon>Bivalvia</taxon>
        <taxon>Autobranchia</taxon>
        <taxon>Pteriomorphia</taxon>
        <taxon>Mytilida</taxon>
        <taxon>Mytiloidea</taxon>
        <taxon>Mytilidae</taxon>
        <taxon>Mytilinae</taxon>
        <taxon>Mytilus</taxon>
    </lineage>
</organism>
<keyword evidence="3" id="KW-1185">Reference proteome</keyword>
<sequence>MLGTSSVTAKFPPEYIKQLKETLYQVHEWARVNLQSAQKRQKKDCDLKINQQKYNIGDVVLKINSATKVGQTPKLKQPWKGPYIITKVKSPVLYKIKDRKTESVVHHDRLKMYYFTKLPFWFKRLSNNLLQDTDSNVTLENDDSEDMDDIFDISGLFISSDQYSDTLTSEPNRLLIHDAKGTYLDSDTLTLDQLSYPKELGLNEDQRRRPVIQNMDKLLDHSSDLDHTYIYMMSKKVTQKHLPLVGETETSVTSISCRLRARFGDRIDHMLDYIGNVYIMDEDPDLDIEDYISDKDETEVQKTQTNHINGATLVRK</sequence>
<evidence type="ECO:0000259" key="1">
    <source>
        <dbReference type="Pfam" id="PF22938"/>
    </source>
</evidence>
<dbReference type="InterPro" id="IPR054465">
    <property type="entry name" value="Integrase_p58-like_C"/>
</dbReference>
<dbReference type="EMBL" id="CACVKT020007498">
    <property type="protein sequence ID" value="CAC5408064.1"/>
    <property type="molecule type" value="Genomic_DNA"/>
</dbReference>
<evidence type="ECO:0000313" key="3">
    <source>
        <dbReference type="Proteomes" id="UP000507470"/>
    </source>
</evidence>